<reference evidence="2" key="1">
    <citation type="submission" date="2016-10" db="EMBL/GenBank/DDBJ databases">
        <authorList>
            <person name="Varghese N."/>
            <person name="Submissions S."/>
        </authorList>
    </citation>
    <scope>NUCLEOTIDE SEQUENCE [LARGE SCALE GENOMIC DNA]</scope>
    <source>
        <strain evidence="2">DSM 23313</strain>
    </source>
</reference>
<name>A0A1G8ED73_9FLAO</name>
<sequence length="441" mass="47847">MKSNFLNLKGLFLAVSGVLLTVGCSSDDNSTKVDPVNPPVEQTKDYQLAFANGTGSQSGTVLQGVKGLSEGVISFDKFGYQLSSSRTARIFTSSDGKFIYSLNYTVGDIQKLEYLGGQSYKKVGEIDTSVPLGTKYVRFTKIDDKIASVHYINAEAVYAGKDKTDYQGHKMVASIGLLDLETMTFKPGFNNAIDIKLDAELTKKGYYISRIDAPVVSNGKLYYGAAVSIFNASTGKGTPTDKTFTLVVDYNDLAKTAVITTEHVIGSTNGYRTPTIHKNEKGEVLQLVVGNDKTYIAKIVNGKYDTSFKFDLGEALGGKKTSSNGWFYAGDGIAYFPYEKRDLNKIQIGVNPQGEPTYSAAWGVARVDLNTKTAVDLEVPEGLWLTQYQTSVVRNGVFYIALAPVSGKGNIYMFDVKSTSATGKKGAEITSGADQYYIGIY</sequence>
<accession>A0A1G8ED73</accession>
<dbReference type="RefSeq" id="WP_090408168.1">
    <property type="nucleotide sequence ID" value="NZ_FNDQ01000010.1"/>
</dbReference>
<dbReference type="EMBL" id="FNDQ01000010">
    <property type="protein sequence ID" value="SDH67821.1"/>
    <property type="molecule type" value="Genomic_DNA"/>
</dbReference>
<organism evidence="1 2">
    <name type="scientific">Myroides phaeus</name>
    <dbReference type="NCBI Taxonomy" id="702745"/>
    <lineage>
        <taxon>Bacteria</taxon>
        <taxon>Pseudomonadati</taxon>
        <taxon>Bacteroidota</taxon>
        <taxon>Flavobacteriia</taxon>
        <taxon>Flavobacteriales</taxon>
        <taxon>Flavobacteriaceae</taxon>
        <taxon>Myroides</taxon>
    </lineage>
</organism>
<dbReference type="STRING" id="702745.SAMN05421818_11050"/>
<proteinExistence type="predicted"/>
<evidence type="ECO:0008006" key="3">
    <source>
        <dbReference type="Google" id="ProtNLM"/>
    </source>
</evidence>
<dbReference type="Proteomes" id="UP000243588">
    <property type="component" value="Unassembled WGS sequence"/>
</dbReference>
<keyword evidence="2" id="KW-1185">Reference proteome</keyword>
<gene>
    <name evidence="1" type="ORF">SAMN05421818_11050</name>
</gene>
<dbReference type="AlphaFoldDB" id="A0A1G8ED73"/>
<dbReference type="PROSITE" id="PS51257">
    <property type="entry name" value="PROKAR_LIPOPROTEIN"/>
    <property type="match status" value="1"/>
</dbReference>
<evidence type="ECO:0000313" key="1">
    <source>
        <dbReference type="EMBL" id="SDH67821.1"/>
    </source>
</evidence>
<protein>
    <recommendedName>
        <fullName evidence="3">DUF4374 domain-containing protein</fullName>
    </recommendedName>
</protein>
<evidence type="ECO:0000313" key="2">
    <source>
        <dbReference type="Proteomes" id="UP000243588"/>
    </source>
</evidence>